<evidence type="ECO:0000256" key="1">
    <source>
        <dbReference type="SAM" id="MobiDB-lite"/>
    </source>
</evidence>
<dbReference type="Proteomes" id="UP000279259">
    <property type="component" value="Unassembled WGS sequence"/>
</dbReference>
<feature type="region of interest" description="Disordered" evidence="1">
    <location>
        <begin position="135"/>
        <end position="178"/>
    </location>
</feature>
<protein>
    <submittedName>
        <fullName evidence="2">Uncharacterized protein</fullName>
    </submittedName>
</protein>
<feature type="compositionally biased region" description="Low complexity" evidence="1">
    <location>
        <begin position="298"/>
        <end position="308"/>
    </location>
</feature>
<feature type="region of interest" description="Disordered" evidence="1">
    <location>
        <begin position="74"/>
        <end position="95"/>
    </location>
</feature>
<accession>A0A427YKX4</accession>
<comment type="caution">
    <text evidence="2">The sequence shown here is derived from an EMBL/GenBank/DDBJ whole genome shotgun (WGS) entry which is preliminary data.</text>
</comment>
<dbReference type="EMBL" id="RSCD01000007">
    <property type="protein sequence ID" value="RSH91755.1"/>
    <property type="molecule type" value="Genomic_DNA"/>
</dbReference>
<keyword evidence="3" id="KW-1185">Reference proteome</keyword>
<organism evidence="2 3">
    <name type="scientific">Saitozyma podzolica</name>
    <dbReference type="NCBI Taxonomy" id="1890683"/>
    <lineage>
        <taxon>Eukaryota</taxon>
        <taxon>Fungi</taxon>
        <taxon>Dikarya</taxon>
        <taxon>Basidiomycota</taxon>
        <taxon>Agaricomycotina</taxon>
        <taxon>Tremellomycetes</taxon>
        <taxon>Tremellales</taxon>
        <taxon>Trimorphomycetaceae</taxon>
        <taxon>Saitozyma</taxon>
    </lineage>
</organism>
<evidence type="ECO:0000313" key="3">
    <source>
        <dbReference type="Proteomes" id="UP000279259"/>
    </source>
</evidence>
<feature type="compositionally biased region" description="Polar residues" evidence="1">
    <location>
        <begin position="136"/>
        <end position="150"/>
    </location>
</feature>
<sequence>MHAGAKSYTLPISHIQWNVLLAVNDKVKSAWITAQKRAVTGKGTIVAKDYDMLRENVGYRLSVIEAATASHRANTPAGWTSKTSKTPKTGNDRSHLHGRLYNLSRPIHTVHTKSITAREEIQFASAMARRYARSFRSPSVESDSDVSMRTASPPPEDTQDDRFADADTDEPTTAIPSAHLAEATNVVEDATAESEENTLTNNRTLKVRFTLPEKHDIEGNNQKGKAGQTRGQVSDASGAPTKSNDNPVEPPSAEDPMTKEVAKPEGNGSESLITPAKLDHHLVEPSSPKDAKIKEVPTSATSTSATEAPIHDAPAESGFKVLNLIPDLLKDLLKEVPEENFPARVIPNRKKQQRLEVNQFLHNLFKSKAVSGPRRS</sequence>
<dbReference type="OrthoDB" id="10436159at2759"/>
<feature type="compositionally biased region" description="Polar residues" evidence="1">
    <location>
        <begin position="219"/>
        <end position="246"/>
    </location>
</feature>
<feature type="compositionally biased region" description="Polar residues" evidence="1">
    <location>
        <begin position="74"/>
        <end position="89"/>
    </location>
</feature>
<feature type="region of interest" description="Disordered" evidence="1">
    <location>
        <begin position="190"/>
        <end position="312"/>
    </location>
</feature>
<reference evidence="2 3" key="1">
    <citation type="submission" date="2018-11" db="EMBL/GenBank/DDBJ databases">
        <title>Genome sequence of Saitozyma podzolica DSM 27192.</title>
        <authorList>
            <person name="Aliyu H."/>
            <person name="Gorte O."/>
            <person name="Ochsenreither K."/>
        </authorList>
    </citation>
    <scope>NUCLEOTIDE SEQUENCE [LARGE SCALE GENOMIC DNA]</scope>
    <source>
        <strain evidence="2 3">DSM 27192</strain>
    </source>
</reference>
<gene>
    <name evidence="2" type="ORF">EHS25_009124</name>
</gene>
<proteinExistence type="predicted"/>
<dbReference type="AlphaFoldDB" id="A0A427YKX4"/>
<feature type="compositionally biased region" description="Basic and acidic residues" evidence="1">
    <location>
        <begin position="277"/>
        <end position="295"/>
    </location>
</feature>
<evidence type="ECO:0000313" key="2">
    <source>
        <dbReference type="EMBL" id="RSH91755.1"/>
    </source>
</evidence>
<name>A0A427YKX4_9TREE</name>